<dbReference type="Pfam" id="PF12377">
    <property type="entry name" value="DuffyBP_N"/>
    <property type="match status" value="1"/>
</dbReference>
<comment type="subcellular location">
    <subcellularLocation>
        <location evidence="1">Membrane</location>
        <topology evidence="1">Single-pass type I membrane protein</topology>
    </subcellularLocation>
</comment>
<reference evidence="17" key="1">
    <citation type="submission" date="2017-04" db="EMBL/GenBank/DDBJ databases">
        <title>Plasmodium gonderi genome.</title>
        <authorList>
            <person name="Arisue N."/>
            <person name="Honma H."/>
            <person name="Kawai S."/>
            <person name="Tougan T."/>
            <person name="Tanabe K."/>
            <person name="Horii T."/>
        </authorList>
    </citation>
    <scope>NUCLEOTIDE SEQUENCE [LARGE SCALE GENOMIC DNA]</scope>
    <source>
        <strain evidence="17">ATCC 30045</strain>
    </source>
</reference>
<protein>
    <recommendedName>
        <fullName evidence="9">Erythrocyte-binding protein</fullName>
    </recommendedName>
</protein>
<feature type="compositionally biased region" description="Polar residues" evidence="10">
    <location>
        <begin position="540"/>
        <end position="559"/>
    </location>
</feature>
<evidence type="ECO:0000256" key="7">
    <source>
        <dbReference type="ARBA" id="ARBA00023170"/>
    </source>
</evidence>
<dbReference type="GO" id="GO:0046789">
    <property type="term" value="F:host cell surface receptor binding"/>
    <property type="evidence" value="ECO:0007669"/>
    <property type="project" value="InterPro"/>
</dbReference>
<dbReference type="InterPro" id="IPR042202">
    <property type="entry name" value="Duffy-ag-bd_sf"/>
</dbReference>
<evidence type="ECO:0000256" key="8">
    <source>
        <dbReference type="ARBA" id="ARBA00023180"/>
    </source>
</evidence>
<evidence type="ECO:0000256" key="4">
    <source>
        <dbReference type="ARBA" id="ARBA00022989"/>
    </source>
</evidence>
<keyword evidence="4" id="KW-1133">Transmembrane helix</keyword>
<feature type="region of interest" description="Disordered" evidence="10">
    <location>
        <begin position="767"/>
        <end position="818"/>
    </location>
</feature>
<feature type="domain" description="Duffy-binding-like" evidence="12">
    <location>
        <begin position="413"/>
        <end position="481"/>
    </location>
</feature>
<evidence type="ECO:0000259" key="13">
    <source>
        <dbReference type="Pfam" id="PF05424"/>
    </source>
</evidence>
<dbReference type="EMBL" id="BDQF01000007">
    <property type="protein sequence ID" value="GAW80084.1"/>
    <property type="molecule type" value="Genomic_DNA"/>
</dbReference>
<dbReference type="InterPro" id="IPR004258">
    <property type="entry name" value="DBL"/>
</dbReference>
<dbReference type="Pfam" id="PF11556">
    <property type="entry name" value="EBA-175_VI"/>
    <property type="match status" value="1"/>
</dbReference>
<proteinExistence type="predicted"/>
<dbReference type="Proteomes" id="UP000195521">
    <property type="component" value="Unassembled WGS sequence"/>
</dbReference>
<name>A0A1Y1JJ13_PLAGO</name>
<feature type="domain" description="Erythrocyte binding antigen 175 C-terminal" evidence="14">
    <location>
        <begin position="840"/>
        <end position="918"/>
    </location>
</feature>
<keyword evidence="2" id="KW-0812">Transmembrane</keyword>
<feature type="region of interest" description="Disordered" evidence="10">
    <location>
        <begin position="539"/>
        <end position="576"/>
    </location>
</feature>
<feature type="domain" description="Duffy-antigen binding N-terminal" evidence="15">
    <location>
        <begin position="127"/>
        <end position="190"/>
    </location>
</feature>
<dbReference type="Pfam" id="PF03011">
    <property type="entry name" value="PFEMP"/>
    <property type="match status" value="1"/>
</dbReference>
<evidence type="ECO:0000256" key="2">
    <source>
        <dbReference type="ARBA" id="ARBA00022692"/>
    </source>
</evidence>
<feature type="compositionally biased region" description="Basic and acidic residues" evidence="10">
    <location>
        <begin position="115"/>
        <end position="135"/>
    </location>
</feature>
<evidence type="ECO:0000256" key="5">
    <source>
        <dbReference type="ARBA" id="ARBA00023136"/>
    </source>
</evidence>
<feature type="compositionally biased region" description="Polar residues" evidence="10">
    <location>
        <begin position="613"/>
        <end position="627"/>
    </location>
</feature>
<dbReference type="Gene3D" id="1.20.58.830">
    <property type="match status" value="1"/>
</dbReference>
<keyword evidence="5" id="KW-0472">Membrane</keyword>
<dbReference type="RefSeq" id="XP_028542673.1">
    <property type="nucleotide sequence ID" value="XM_028686872.1"/>
</dbReference>
<gene>
    <name evidence="16" type="ORF">PGO_062290</name>
</gene>
<feature type="compositionally biased region" description="Polar residues" evidence="10">
    <location>
        <begin position="641"/>
        <end position="652"/>
    </location>
</feature>
<dbReference type="SUPFAM" id="SSF140924">
    <property type="entry name" value="Duffy binding domain-like"/>
    <property type="match status" value="1"/>
</dbReference>
<evidence type="ECO:0000259" key="12">
    <source>
        <dbReference type="Pfam" id="PF03011"/>
    </source>
</evidence>
<dbReference type="OrthoDB" id="376429at2759"/>
<dbReference type="InterPro" id="IPR021620">
    <property type="entry name" value="EBA-175_C"/>
</dbReference>
<feature type="compositionally biased region" description="Polar residues" evidence="10">
    <location>
        <begin position="768"/>
        <end position="790"/>
    </location>
</feature>
<keyword evidence="3 11" id="KW-0732">Signal</keyword>
<feature type="region of interest" description="Disordered" evidence="10">
    <location>
        <begin position="111"/>
        <end position="140"/>
    </location>
</feature>
<dbReference type="Gene3D" id="1.10.1740.170">
    <property type="entry name" value="Erythrocyte binding antigen 175 region VI"/>
    <property type="match status" value="1"/>
</dbReference>
<evidence type="ECO:0000256" key="9">
    <source>
        <dbReference type="ARBA" id="ARBA00081768"/>
    </source>
</evidence>
<evidence type="ECO:0000256" key="6">
    <source>
        <dbReference type="ARBA" id="ARBA00023157"/>
    </source>
</evidence>
<evidence type="ECO:0000256" key="10">
    <source>
        <dbReference type="SAM" id="MobiDB-lite"/>
    </source>
</evidence>
<dbReference type="AlphaFoldDB" id="A0A1Y1JJ13"/>
<dbReference type="Gene3D" id="1.20.1310.20">
    <property type="entry name" value="Duffy-antigen binding domain"/>
    <property type="match status" value="1"/>
</dbReference>
<evidence type="ECO:0000256" key="1">
    <source>
        <dbReference type="ARBA" id="ARBA00004479"/>
    </source>
</evidence>
<comment type="caution">
    <text evidence="16">The sequence shown here is derived from an EMBL/GenBank/DDBJ whole genome shotgun (WGS) entry which is preliminary data.</text>
</comment>
<dbReference type="GO" id="GO:0016020">
    <property type="term" value="C:membrane"/>
    <property type="evidence" value="ECO:0007669"/>
    <property type="project" value="UniProtKB-SubCell"/>
</dbReference>
<evidence type="ECO:0000259" key="14">
    <source>
        <dbReference type="Pfam" id="PF11556"/>
    </source>
</evidence>
<keyword evidence="8" id="KW-0325">Glycoprotein</keyword>
<keyword evidence="17" id="KW-1185">Reference proteome</keyword>
<feature type="signal peptide" evidence="11">
    <location>
        <begin position="1"/>
        <end position="22"/>
    </location>
</feature>
<evidence type="ECO:0000313" key="17">
    <source>
        <dbReference type="Proteomes" id="UP000195521"/>
    </source>
</evidence>
<evidence type="ECO:0000256" key="3">
    <source>
        <dbReference type="ARBA" id="ARBA00022729"/>
    </source>
</evidence>
<dbReference type="FunFam" id="1.10.1740.170:FF:000001">
    <property type="entry name" value="Erythrocyte binding antigen"/>
    <property type="match status" value="1"/>
</dbReference>
<dbReference type="Pfam" id="PF05424">
    <property type="entry name" value="Duffy_binding"/>
    <property type="match status" value="1"/>
</dbReference>
<dbReference type="GeneID" id="39746797"/>
<evidence type="ECO:0000256" key="11">
    <source>
        <dbReference type="SAM" id="SignalP"/>
    </source>
</evidence>
<sequence>MKGKKHALFFTLLLFLSYKVNAVLLKEIIKNFLECTKEHVKGKNAYKLTEEHPSITGNILELWKSETNENTCQKKIKFKHDAIKIKIKYAQIFRKRANRILREVIHGPKNFGNSSHKELRKGNKNGENKDGEHKTYNKTHKGRYRNSLLMINNDASRRGQHSEQLDNALGSATGSEVNYYDNSSKDGTPYGVNHKIEIHSGVINHEFRENPIMKSCPMKRNRLEKDWGCQGYKDVCVPDRRYLLCVKEIANLLHNVDDRFHSDKEFRKTYLKRKLIYDAEEEAALLLKKYNNKYNENLCNDIKSSWADFGYIIMGTDVENIGYSIVVGYNLRRVFGNDDNAKLSRKHFWNDNKIDVWEAMINSVKKGSTGNVHWSCKMNDTLDIVPQIHSWIREWGRDYRSELSLGLPQVINKCNGKINNTDKKVCTVPECQKKCEIYDKWLKRKKKQWDILSNKFKDTKNMENIQKENNETAYDVLRQELNGVTEEDFVNDISSRGNTYIELCICGIDGFKNVYEYGVIDDDTVQDINHWDHKTERTYNGETVSAPENSLDRNVTNRTGESHEGRVALGHGNDMNTQVYIQGNDITEDLDMQQSEWERSDPIADAREDVADSENQSLRNSSRLTSESEIDENNTRDDSTDTASGTLRSRDSYGTLNSTKLIVNPGLKGIGEEGMVQDNDMKTIDANSNHSDSIRAAGEVTTDTVEYKRYDGRETSRFPEYNREESRDTLPQIEAESLGETGGVHRRTTDTSSVLAYKHFGNEKDFQTHNLKSTNKMNGAENFDQNTGTKGYNRDNNKSDNLGWRNQTNKDTSTKNPTRNNVFTIDKLDIKKYKYRDVNATREKIIHLSEVRKCSNSVSLKYCNLIEDKVSSSACSRDEIKHLCCSISDFCLTFFVAYSQEYRNCVKREFDDPAYKCFIAVRSLDNSYFAGGSILLILALLLSSTKMINNNSEESTFDEFEEHCDSDNKCPEIVDSFENIQPTSPLDYY</sequence>
<dbReference type="InterPro" id="IPR021032">
    <property type="entry name" value="Duffy-antigen-binding_N"/>
</dbReference>
<organism evidence="16 17">
    <name type="scientific">Plasmodium gonderi</name>
    <dbReference type="NCBI Taxonomy" id="77519"/>
    <lineage>
        <taxon>Eukaryota</taxon>
        <taxon>Sar</taxon>
        <taxon>Alveolata</taxon>
        <taxon>Apicomplexa</taxon>
        <taxon>Aconoidasida</taxon>
        <taxon>Haemosporida</taxon>
        <taxon>Plasmodiidae</taxon>
        <taxon>Plasmodium</taxon>
        <taxon>Plasmodium (Plasmodium)</taxon>
    </lineage>
</organism>
<dbReference type="InterPro" id="IPR043057">
    <property type="entry name" value="EBA-175_C_sf"/>
</dbReference>
<evidence type="ECO:0000313" key="16">
    <source>
        <dbReference type="EMBL" id="GAW80084.1"/>
    </source>
</evidence>
<accession>A0A1Y1JJ13</accession>
<keyword evidence="7 16" id="KW-0675">Receptor</keyword>
<feature type="chain" id="PRO_5012575780" description="Erythrocyte-binding protein" evidence="11">
    <location>
        <begin position="23"/>
        <end position="989"/>
    </location>
</feature>
<feature type="compositionally biased region" description="Polar residues" evidence="10">
    <location>
        <begin position="804"/>
        <end position="818"/>
    </location>
</feature>
<feature type="domain" description="Duffy-antigen binding" evidence="13">
    <location>
        <begin position="234"/>
        <end position="387"/>
    </location>
</feature>
<evidence type="ECO:0000259" key="15">
    <source>
        <dbReference type="Pfam" id="PF12377"/>
    </source>
</evidence>
<dbReference type="InterPro" id="IPR008602">
    <property type="entry name" value="Duffy-antigen-binding"/>
</dbReference>
<keyword evidence="6" id="KW-1015">Disulfide bond</keyword>
<feature type="region of interest" description="Disordered" evidence="10">
    <location>
        <begin position="607"/>
        <end position="652"/>
    </location>
</feature>